<feature type="compositionally biased region" description="Polar residues" evidence="2">
    <location>
        <begin position="158"/>
        <end position="175"/>
    </location>
</feature>
<accession>A0AAN8ZIK3</accession>
<keyword evidence="1" id="KW-0175">Coiled coil</keyword>
<dbReference type="EMBL" id="JBAMMX010000005">
    <property type="protein sequence ID" value="KAK6939256.1"/>
    <property type="molecule type" value="Genomic_DNA"/>
</dbReference>
<dbReference type="InterPro" id="IPR004320">
    <property type="entry name" value="BPS1_pln"/>
</dbReference>
<keyword evidence="4" id="KW-1185">Reference proteome</keyword>
<evidence type="ECO:0000313" key="3">
    <source>
        <dbReference type="EMBL" id="KAK6939256.1"/>
    </source>
</evidence>
<evidence type="ECO:0000256" key="2">
    <source>
        <dbReference type="SAM" id="MobiDB-lite"/>
    </source>
</evidence>
<organism evidence="3 4">
    <name type="scientific">Dillenia turbinata</name>
    <dbReference type="NCBI Taxonomy" id="194707"/>
    <lineage>
        <taxon>Eukaryota</taxon>
        <taxon>Viridiplantae</taxon>
        <taxon>Streptophyta</taxon>
        <taxon>Embryophyta</taxon>
        <taxon>Tracheophyta</taxon>
        <taxon>Spermatophyta</taxon>
        <taxon>Magnoliopsida</taxon>
        <taxon>eudicotyledons</taxon>
        <taxon>Gunneridae</taxon>
        <taxon>Pentapetalae</taxon>
        <taxon>Dilleniales</taxon>
        <taxon>Dilleniaceae</taxon>
        <taxon>Dillenia</taxon>
    </lineage>
</organism>
<dbReference type="GO" id="GO:0048364">
    <property type="term" value="P:root development"/>
    <property type="evidence" value="ECO:0007669"/>
    <property type="project" value="InterPro"/>
</dbReference>
<evidence type="ECO:0000256" key="1">
    <source>
        <dbReference type="SAM" id="Coils"/>
    </source>
</evidence>
<dbReference type="Pfam" id="PF03087">
    <property type="entry name" value="BPS1"/>
    <property type="match status" value="1"/>
</dbReference>
<reference evidence="3 4" key="1">
    <citation type="submission" date="2023-12" db="EMBL/GenBank/DDBJ databases">
        <title>A high-quality genome assembly for Dillenia turbinata (Dilleniales).</title>
        <authorList>
            <person name="Chanderbali A."/>
        </authorList>
    </citation>
    <scope>NUCLEOTIDE SEQUENCE [LARGE SCALE GENOMIC DNA]</scope>
    <source>
        <strain evidence="3">LSX21</strain>
        <tissue evidence="3">Leaf</tissue>
    </source>
</reference>
<comment type="caution">
    <text evidence="3">The sequence shown here is derived from an EMBL/GenBank/DDBJ whole genome shotgun (WGS) entry which is preliminary data.</text>
</comment>
<evidence type="ECO:0000313" key="4">
    <source>
        <dbReference type="Proteomes" id="UP001370490"/>
    </source>
</evidence>
<sequence length="315" mass="35605">MLCEAEADSLSMFESLLLAVSGSKTESKPLVSRLIRSKRIACEGEKLYTSEVENLDSTMEELKRDKSSKTNDFPRNLQKQLETFEMRVQDLDEGIENPFRHLMRIRVSILKQTSVYPSITIHNFLQNTFFTVHNIVSEELNLKSKPKRPKVKGPSPKHTISSQASPDTSPISTGAQVQAIEPQPFPLYDRRGNQSLRFASDFSLSSAFFIIVLRSPFVFEFTVVQLTFSSSSIRHLLRSIISFTSQLTANSPVSFDFIATTVQSSPSRSIRLFICIFFFDSLISALSPSPPFEVQSSPSMLRFFRLRLPSIRSPS</sequence>
<dbReference type="Proteomes" id="UP001370490">
    <property type="component" value="Unassembled WGS sequence"/>
</dbReference>
<dbReference type="GO" id="GO:0048367">
    <property type="term" value="P:shoot system development"/>
    <property type="evidence" value="ECO:0007669"/>
    <property type="project" value="InterPro"/>
</dbReference>
<dbReference type="AlphaFoldDB" id="A0AAN8ZIK3"/>
<proteinExistence type="predicted"/>
<feature type="region of interest" description="Disordered" evidence="2">
    <location>
        <begin position="143"/>
        <end position="175"/>
    </location>
</feature>
<feature type="coiled-coil region" evidence="1">
    <location>
        <begin position="45"/>
        <end position="72"/>
    </location>
</feature>
<protein>
    <submittedName>
        <fullName evidence="3">Protein BPS1, chloroplastic</fullName>
    </submittedName>
</protein>
<name>A0AAN8ZIK3_9MAGN</name>
<gene>
    <name evidence="3" type="ORF">RJ641_028787</name>
</gene>